<evidence type="ECO:0008006" key="8">
    <source>
        <dbReference type="Google" id="ProtNLM"/>
    </source>
</evidence>
<keyword evidence="7" id="KW-1185">Reference proteome</keyword>
<evidence type="ECO:0000256" key="3">
    <source>
        <dbReference type="ARBA" id="ARBA00023136"/>
    </source>
</evidence>
<dbReference type="PANTHER" id="PTHR28263">
    <property type="entry name" value="GOLGI TO ER TRAFFIC PROTEIN 2"/>
    <property type="match status" value="1"/>
</dbReference>
<keyword evidence="1 5" id="KW-0812">Transmembrane</keyword>
<keyword evidence="2 5" id="KW-1133">Transmembrane helix</keyword>
<feature type="compositionally biased region" description="Basic and acidic residues" evidence="4">
    <location>
        <begin position="9"/>
        <end position="19"/>
    </location>
</feature>
<dbReference type="InterPro" id="IPR028143">
    <property type="entry name" value="Get2/sif1"/>
</dbReference>
<dbReference type="RefSeq" id="XP_019016428.1">
    <property type="nucleotide sequence ID" value="XM_019160001.1"/>
</dbReference>
<feature type="transmembrane region" description="Helical" evidence="5">
    <location>
        <begin position="290"/>
        <end position="317"/>
    </location>
</feature>
<feature type="transmembrane region" description="Helical" evidence="5">
    <location>
        <begin position="247"/>
        <end position="270"/>
    </location>
</feature>
<evidence type="ECO:0000256" key="2">
    <source>
        <dbReference type="ARBA" id="ARBA00022989"/>
    </source>
</evidence>
<dbReference type="Pfam" id="PF08690">
    <property type="entry name" value="GET2"/>
    <property type="match status" value="1"/>
</dbReference>
<sequence length="319" mass="35090">MANEPSPAELRKLQRERRAAKMARGSTRLNKILGSPDIKHESEIDDTKENGASSIGKDDIITAASTGKSDHQEQNVRSRSDKNSGDRISVILNQDVDDDPPVSGLDGLETIEPEISLESVDSPLQEFGSDENIEQEMEKLLNKILQNSAHDTSHPHAHGQGITDNTNAMFNGDMASMFPGLKPGMGPTGFGAMPAQPAKSKLDIAKAKVYQSGYAVIRFIIVWVLVSNHIERSSFTSGFVFPQGSRLWLHFLSTEAVLGAIYLLLSYLHIFPSHTIMSFDISGFGYPNSILTSYGLVKSFFTDFCFMIVVLGFYFYFGA</sequence>
<proteinExistence type="predicted"/>
<feature type="compositionally biased region" description="Basic and acidic residues" evidence="4">
    <location>
        <begin position="68"/>
        <end position="85"/>
    </location>
</feature>
<evidence type="ECO:0000256" key="4">
    <source>
        <dbReference type="SAM" id="MobiDB-lite"/>
    </source>
</evidence>
<dbReference type="EMBL" id="KV454005">
    <property type="protein sequence ID" value="ODQ45315.1"/>
    <property type="molecule type" value="Genomic_DNA"/>
</dbReference>
<protein>
    <recommendedName>
        <fullName evidence="8">Golgi to ER traffic protein 2</fullName>
    </recommendedName>
</protein>
<evidence type="ECO:0000313" key="6">
    <source>
        <dbReference type="EMBL" id="ODQ45315.1"/>
    </source>
</evidence>
<feature type="compositionally biased region" description="Basic and acidic residues" evidence="4">
    <location>
        <begin position="37"/>
        <end position="49"/>
    </location>
</feature>
<dbReference type="GeneID" id="30176688"/>
<gene>
    <name evidence="6" type="ORF">PICMEDRAFT_13036</name>
</gene>
<feature type="transmembrane region" description="Helical" evidence="5">
    <location>
        <begin position="209"/>
        <end position="226"/>
    </location>
</feature>
<name>A0A1E3NGN1_9ASCO</name>
<dbReference type="OrthoDB" id="4097053at2759"/>
<evidence type="ECO:0000256" key="1">
    <source>
        <dbReference type="ARBA" id="ARBA00022692"/>
    </source>
</evidence>
<evidence type="ECO:0000256" key="5">
    <source>
        <dbReference type="SAM" id="Phobius"/>
    </source>
</evidence>
<reference evidence="6 7" key="1">
    <citation type="journal article" date="2016" name="Proc. Natl. Acad. Sci. U.S.A.">
        <title>Comparative genomics of biotechnologically important yeasts.</title>
        <authorList>
            <person name="Riley R."/>
            <person name="Haridas S."/>
            <person name="Wolfe K.H."/>
            <person name="Lopes M.R."/>
            <person name="Hittinger C.T."/>
            <person name="Goeker M."/>
            <person name="Salamov A.A."/>
            <person name="Wisecaver J.H."/>
            <person name="Long T.M."/>
            <person name="Calvey C.H."/>
            <person name="Aerts A.L."/>
            <person name="Barry K.W."/>
            <person name="Choi C."/>
            <person name="Clum A."/>
            <person name="Coughlan A.Y."/>
            <person name="Deshpande S."/>
            <person name="Douglass A.P."/>
            <person name="Hanson S.J."/>
            <person name="Klenk H.-P."/>
            <person name="LaButti K.M."/>
            <person name="Lapidus A."/>
            <person name="Lindquist E.A."/>
            <person name="Lipzen A.M."/>
            <person name="Meier-Kolthoff J.P."/>
            <person name="Ohm R.A."/>
            <person name="Otillar R.P."/>
            <person name="Pangilinan J.L."/>
            <person name="Peng Y."/>
            <person name="Rokas A."/>
            <person name="Rosa C.A."/>
            <person name="Scheuner C."/>
            <person name="Sibirny A.A."/>
            <person name="Slot J.C."/>
            <person name="Stielow J.B."/>
            <person name="Sun H."/>
            <person name="Kurtzman C.P."/>
            <person name="Blackwell M."/>
            <person name="Grigoriev I.V."/>
            <person name="Jeffries T.W."/>
        </authorList>
    </citation>
    <scope>NUCLEOTIDE SEQUENCE [LARGE SCALE GENOMIC DNA]</scope>
    <source>
        <strain evidence="6 7">NRRL Y-2026</strain>
    </source>
</reference>
<dbReference type="Proteomes" id="UP000094455">
    <property type="component" value="Unassembled WGS sequence"/>
</dbReference>
<dbReference type="AlphaFoldDB" id="A0A1E3NGN1"/>
<keyword evidence="3 5" id="KW-0472">Membrane</keyword>
<dbReference type="PANTHER" id="PTHR28263:SF1">
    <property type="entry name" value="GOLGI TO ER TRAFFIC PROTEIN 2"/>
    <property type="match status" value="1"/>
</dbReference>
<organism evidence="6 7">
    <name type="scientific">Pichia membranifaciens NRRL Y-2026</name>
    <dbReference type="NCBI Taxonomy" id="763406"/>
    <lineage>
        <taxon>Eukaryota</taxon>
        <taxon>Fungi</taxon>
        <taxon>Dikarya</taxon>
        <taxon>Ascomycota</taxon>
        <taxon>Saccharomycotina</taxon>
        <taxon>Pichiomycetes</taxon>
        <taxon>Pichiales</taxon>
        <taxon>Pichiaceae</taxon>
        <taxon>Pichia</taxon>
    </lineage>
</organism>
<feature type="region of interest" description="Disordered" evidence="4">
    <location>
        <begin position="1"/>
        <end position="86"/>
    </location>
</feature>
<accession>A0A1E3NGN1</accession>
<evidence type="ECO:0000313" key="7">
    <source>
        <dbReference type="Proteomes" id="UP000094455"/>
    </source>
</evidence>